<proteinExistence type="predicted"/>
<evidence type="ECO:0000313" key="3">
    <source>
        <dbReference type="Proteomes" id="UP000006727"/>
    </source>
</evidence>
<dbReference type="Pfam" id="PF14559">
    <property type="entry name" value="TPR_19"/>
    <property type="match status" value="1"/>
</dbReference>
<dbReference type="AlphaFoldDB" id="A0A2K1KQI7"/>
<reference evidence="1 3" key="1">
    <citation type="journal article" date="2008" name="Science">
        <title>The Physcomitrella genome reveals evolutionary insights into the conquest of land by plants.</title>
        <authorList>
            <person name="Rensing S."/>
            <person name="Lang D."/>
            <person name="Zimmer A."/>
            <person name="Terry A."/>
            <person name="Salamov A."/>
            <person name="Shapiro H."/>
            <person name="Nishiyama T."/>
            <person name="Perroud P.-F."/>
            <person name="Lindquist E."/>
            <person name="Kamisugi Y."/>
            <person name="Tanahashi T."/>
            <person name="Sakakibara K."/>
            <person name="Fujita T."/>
            <person name="Oishi K."/>
            <person name="Shin-I T."/>
            <person name="Kuroki Y."/>
            <person name="Toyoda A."/>
            <person name="Suzuki Y."/>
            <person name="Hashimoto A."/>
            <person name="Yamaguchi K."/>
            <person name="Sugano A."/>
            <person name="Kohara Y."/>
            <person name="Fujiyama A."/>
            <person name="Anterola A."/>
            <person name="Aoki S."/>
            <person name="Ashton N."/>
            <person name="Barbazuk W.B."/>
            <person name="Barker E."/>
            <person name="Bennetzen J."/>
            <person name="Bezanilla M."/>
            <person name="Blankenship R."/>
            <person name="Cho S.H."/>
            <person name="Dutcher S."/>
            <person name="Estelle M."/>
            <person name="Fawcett J.A."/>
            <person name="Gundlach H."/>
            <person name="Hanada K."/>
            <person name="Heyl A."/>
            <person name="Hicks K.A."/>
            <person name="Hugh J."/>
            <person name="Lohr M."/>
            <person name="Mayer K."/>
            <person name="Melkozernov A."/>
            <person name="Murata T."/>
            <person name="Nelson D."/>
            <person name="Pils B."/>
            <person name="Prigge M."/>
            <person name="Reiss B."/>
            <person name="Renner T."/>
            <person name="Rombauts S."/>
            <person name="Rushton P."/>
            <person name="Sanderfoot A."/>
            <person name="Schween G."/>
            <person name="Shiu S.-H."/>
            <person name="Stueber K."/>
            <person name="Theodoulou F.L."/>
            <person name="Tu H."/>
            <person name="Van de Peer Y."/>
            <person name="Verrier P.J."/>
            <person name="Waters E."/>
            <person name="Wood A."/>
            <person name="Yang L."/>
            <person name="Cove D."/>
            <person name="Cuming A."/>
            <person name="Hasebe M."/>
            <person name="Lucas S."/>
            <person name="Mishler D.B."/>
            <person name="Reski R."/>
            <person name="Grigoriev I."/>
            <person name="Quatrano R.S."/>
            <person name="Boore J.L."/>
        </authorList>
    </citation>
    <scope>NUCLEOTIDE SEQUENCE [LARGE SCALE GENOMIC DNA]</scope>
    <source>
        <strain evidence="2 3">cv. Gransden 2004</strain>
    </source>
</reference>
<keyword evidence="3" id="KW-1185">Reference proteome</keyword>
<dbReference type="OrthoDB" id="439046at2759"/>
<dbReference type="EnsemblPlants" id="Pp3c4_30080V3.1">
    <property type="protein sequence ID" value="PAC:32922597.CDS.1"/>
    <property type="gene ID" value="Pp3c4_30080"/>
</dbReference>
<reference evidence="2" key="3">
    <citation type="submission" date="2020-12" db="UniProtKB">
        <authorList>
            <consortium name="EnsemblPlants"/>
        </authorList>
    </citation>
    <scope>IDENTIFICATION</scope>
</reference>
<organism evidence="1">
    <name type="scientific">Physcomitrium patens</name>
    <name type="common">Spreading-leaved earth moss</name>
    <name type="synonym">Physcomitrella patens</name>
    <dbReference type="NCBI Taxonomy" id="3218"/>
    <lineage>
        <taxon>Eukaryota</taxon>
        <taxon>Viridiplantae</taxon>
        <taxon>Streptophyta</taxon>
        <taxon>Embryophyta</taxon>
        <taxon>Bryophyta</taxon>
        <taxon>Bryophytina</taxon>
        <taxon>Bryopsida</taxon>
        <taxon>Funariidae</taxon>
        <taxon>Funariales</taxon>
        <taxon>Funariaceae</taxon>
        <taxon>Physcomitrium</taxon>
    </lineage>
</organism>
<dbReference type="PANTHER" id="PTHR26312:SF222">
    <property type="entry name" value="EXPRESSED PROTEIN"/>
    <property type="match status" value="1"/>
</dbReference>
<dbReference type="SUPFAM" id="SSF48452">
    <property type="entry name" value="TPR-like"/>
    <property type="match status" value="1"/>
</dbReference>
<reference evidence="1 3" key="2">
    <citation type="journal article" date="2018" name="Plant J.">
        <title>The Physcomitrella patens chromosome-scale assembly reveals moss genome structure and evolution.</title>
        <authorList>
            <person name="Lang D."/>
            <person name="Ullrich K.K."/>
            <person name="Murat F."/>
            <person name="Fuchs J."/>
            <person name="Jenkins J."/>
            <person name="Haas F.B."/>
            <person name="Piednoel M."/>
            <person name="Gundlach H."/>
            <person name="Van Bel M."/>
            <person name="Meyberg R."/>
            <person name="Vives C."/>
            <person name="Morata J."/>
            <person name="Symeonidi A."/>
            <person name="Hiss M."/>
            <person name="Muchero W."/>
            <person name="Kamisugi Y."/>
            <person name="Saleh O."/>
            <person name="Blanc G."/>
            <person name="Decker E.L."/>
            <person name="van Gessel N."/>
            <person name="Grimwood J."/>
            <person name="Hayes R.D."/>
            <person name="Graham S.W."/>
            <person name="Gunter L.E."/>
            <person name="McDaniel S.F."/>
            <person name="Hoernstein S.N.W."/>
            <person name="Larsson A."/>
            <person name="Li F.W."/>
            <person name="Perroud P.F."/>
            <person name="Phillips J."/>
            <person name="Ranjan P."/>
            <person name="Rokshar D.S."/>
            <person name="Rothfels C.J."/>
            <person name="Schneider L."/>
            <person name="Shu S."/>
            <person name="Stevenson D.W."/>
            <person name="Thummler F."/>
            <person name="Tillich M."/>
            <person name="Villarreal Aguilar J.C."/>
            <person name="Widiez T."/>
            <person name="Wong G.K."/>
            <person name="Wymore A."/>
            <person name="Zhang Y."/>
            <person name="Zimmer A.D."/>
            <person name="Quatrano R.S."/>
            <person name="Mayer K.F.X."/>
            <person name="Goodstein D."/>
            <person name="Casacuberta J.M."/>
            <person name="Vandepoele K."/>
            <person name="Reski R."/>
            <person name="Cuming A.C."/>
            <person name="Tuskan G.A."/>
            <person name="Maumus F."/>
            <person name="Salse J."/>
            <person name="Schmutz J."/>
            <person name="Rensing S.A."/>
        </authorList>
    </citation>
    <scope>NUCLEOTIDE SEQUENCE [LARGE SCALE GENOMIC DNA]</scope>
    <source>
        <strain evidence="2 3">cv. Gransden 2004</strain>
    </source>
</reference>
<name>A0A2K1KQI7_PHYPA</name>
<dbReference type="Proteomes" id="UP000006727">
    <property type="component" value="Chromosome 4"/>
</dbReference>
<evidence type="ECO:0000313" key="2">
    <source>
        <dbReference type="EnsemblPlants" id="PAC:32922597.CDS.1"/>
    </source>
</evidence>
<protein>
    <submittedName>
        <fullName evidence="1 2">Uncharacterized protein</fullName>
    </submittedName>
</protein>
<dbReference type="Gene3D" id="1.25.40.10">
    <property type="entry name" value="Tetratricopeptide repeat domain"/>
    <property type="match status" value="1"/>
</dbReference>
<dbReference type="InterPro" id="IPR011990">
    <property type="entry name" value="TPR-like_helical_dom_sf"/>
</dbReference>
<dbReference type="Gramene" id="Pp3c4_30080V3.2">
    <property type="protein sequence ID" value="PAC:32922598.CDS.1"/>
    <property type="gene ID" value="Pp3c4_30080"/>
</dbReference>
<dbReference type="PANTHER" id="PTHR26312">
    <property type="entry name" value="TETRATRICOPEPTIDE REPEAT PROTEIN 5"/>
    <property type="match status" value="1"/>
</dbReference>
<sequence>MVSVVAAARRISSGLLGQESTKRWSWSDRPHTTTVPRSILPAIQNLLTGRPFRVTCSLSSERPSQRGISPDTNQTIKQSAQARRSSLQDVREFEVAEQDGMEDSKYLSGARPTATLQEFFEANAASGRVECSGRGCRLIYENTVQVVEQTSSLTHCGFKTISSHLLSDFFTLDTNSDLKEVFEAALQDSPWNPHIMSEFAGFTWDAMGDPDAAEKLYTQAIDALPDDPDVLASHALFLWHSDQ</sequence>
<dbReference type="EnsemblPlants" id="Pp3c4_30080V3.2">
    <property type="protein sequence ID" value="PAC:32922598.CDS.1"/>
    <property type="gene ID" value="Pp3c4_30080"/>
</dbReference>
<dbReference type="EMBL" id="ABEU02000004">
    <property type="protein sequence ID" value="PNR56040.1"/>
    <property type="molecule type" value="Genomic_DNA"/>
</dbReference>
<dbReference type="PaxDb" id="3218-PP1S102_117V6.1"/>
<gene>
    <name evidence="2" type="primary">LOC112281143</name>
    <name evidence="1" type="ORF">PHYPA_006937</name>
</gene>
<accession>A0A2K1KQI7</accession>
<dbReference type="Gramene" id="Pp3c4_30080V3.1">
    <property type="protein sequence ID" value="PAC:32922597.CDS.1"/>
    <property type="gene ID" value="Pp3c4_30080"/>
</dbReference>
<evidence type="ECO:0000313" key="1">
    <source>
        <dbReference type="EMBL" id="PNR56040.1"/>
    </source>
</evidence>